<sequence>MENKRGKNCVEEELMVDLLQGRQDEQTGREALQHIHSCESCRKLYNEWFSLLQPSGAKQPRSITKTKIKRRLRWHWFVGMVRSNLLRKRWGAGMLAAVAVILLYIGIFRPHSDPWLQNRDMPAALPELKLVSHPGTILYYVPLAAQDAVTGYVWINSESGEMFIQVEGLPPLPEHDYQVWIVKADDRRNGGLLQLANGRASLYYTARTNQVREAEGIWISIEPKGGSLQPSGPDRVLVNLRENRSSPR</sequence>
<evidence type="ECO:0000313" key="4">
    <source>
        <dbReference type="Proteomes" id="UP001597120"/>
    </source>
</evidence>
<dbReference type="RefSeq" id="WP_379285429.1">
    <property type="nucleotide sequence ID" value="NZ_JBHTIU010000001.1"/>
</dbReference>
<accession>A0ABW3D2W6</accession>
<evidence type="ECO:0000259" key="2">
    <source>
        <dbReference type="Pfam" id="PF10099"/>
    </source>
</evidence>
<evidence type="ECO:0000256" key="1">
    <source>
        <dbReference type="SAM" id="Phobius"/>
    </source>
</evidence>
<evidence type="ECO:0000313" key="3">
    <source>
        <dbReference type="EMBL" id="MFD0867655.1"/>
    </source>
</evidence>
<organism evidence="3 4">
    <name type="scientific">Paenibacillus residui</name>
    <dbReference type="NCBI Taxonomy" id="629724"/>
    <lineage>
        <taxon>Bacteria</taxon>
        <taxon>Bacillati</taxon>
        <taxon>Bacillota</taxon>
        <taxon>Bacilli</taxon>
        <taxon>Bacillales</taxon>
        <taxon>Paenibacillaceae</taxon>
        <taxon>Paenibacillus</taxon>
    </lineage>
</organism>
<dbReference type="EMBL" id="JBHTIU010000001">
    <property type="protein sequence ID" value="MFD0867655.1"/>
    <property type="molecule type" value="Genomic_DNA"/>
</dbReference>
<keyword evidence="1" id="KW-1133">Transmembrane helix</keyword>
<dbReference type="Pfam" id="PF10099">
    <property type="entry name" value="RskA_C"/>
    <property type="match status" value="1"/>
</dbReference>
<comment type="caution">
    <text evidence="3">The sequence shown here is derived from an EMBL/GenBank/DDBJ whole genome shotgun (WGS) entry which is preliminary data.</text>
</comment>
<dbReference type="InterPro" id="IPR018764">
    <property type="entry name" value="RskA_C"/>
</dbReference>
<proteinExistence type="predicted"/>
<feature type="domain" description="Anti-sigma K factor RskA C-terminal" evidence="2">
    <location>
        <begin position="95"/>
        <end position="233"/>
    </location>
</feature>
<keyword evidence="1" id="KW-0472">Membrane</keyword>
<keyword evidence="1" id="KW-0812">Transmembrane</keyword>
<name>A0ABW3D2W6_9BACL</name>
<protein>
    <submittedName>
        <fullName evidence="3">Anti-sigma factor domain-containing protein</fullName>
    </submittedName>
</protein>
<gene>
    <name evidence="3" type="ORF">ACFQ03_00655</name>
</gene>
<feature type="transmembrane region" description="Helical" evidence="1">
    <location>
        <begin position="90"/>
        <end position="108"/>
    </location>
</feature>
<dbReference type="Proteomes" id="UP001597120">
    <property type="component" value="Unassembled WGS sequence"/>
</dbReference>
<reference evidence="4" key="1">
    <citation type="journal article" date="2019" name="Int. J. Syst. Evol. Microbiol.">
        <title>The Global Catalogue of Microorganisms (GCM) 10K type strain sequencing project: providing services to taxonomists for standard genome sequencing and annotation.</title>
        <authorList>
            <consortium name="The Broad Institute Genomics Platform"/>
            <consortium name="The Broad Institute Genome Sequencing Center for Infectious Disease"/>
            <person name="Wu L."/>
            <person name="Ma J."/>
        </authorList>
    </citation>
    <scope>NUCLEOTIDE SEQUENCE [LARGE SCALE GENOMIC DNA]</scope>
    <source>
        <strain evidence="4">CCUG 57263</strain>
    </source>
</reference>
<keyword evidence="4" id="KW-1185">Reference proteome</keyword>